<reference evidence="3" key="2">
    <citation type="submission" date="2012-08" db="EMBL/GenBank/DDBJ databases">
        <title>Whole-genome sequence of Nocardiopsis alba strain ATCC BAA-2165 associated with honeybees.</title>
        <authorList>
            <person name="Qiao J."/>
            <person name="Chen L."/>
            <person name="Li Y."/>
            <person name="Wang J."/>
            <person name="Zhang W."/>
            <person name="Chen S."/>
        </authorList>
    </citation>
    <scope>NUCLEOTIDE SEQUENCE [LARGE SCALE GENOMIC DNA]</scope>
    <source>
        <strain evidence="3">ATCC BAA-2165 / BE74</strain>
    </source>
</reference>
<dbReference type="KEGG" id="nal:B005_5282"/>
<gene>
    <name evidence="2" type="ordered locus">B005_5282</name>
</gene>
<reference evidence="2 3" key="1">
    <citation type="journal article" date="2012" name="J. Bacteriol.">
        <title>Whole-Genome Sequence of Nocardiopsis alba Strain ATCC BAA-2165, Associated with Honeybees.</title>
        <authorList>
            <person name="Qiao J."/>
            <person name="Chen L."/>
            <person name="Li Y."/>
            <person name="Wang J."/>
            <person name="Zhang W."/>
            <person name="Chen S."/>
        </authorList>
    </citation>
    <scope>NUCLEOTIDE SEQUENCE [LARGE SCALE GENOMIC DNA]</scope>
    <source>
        <strain evidence="3">ATCC BAA-2165 / BE74</strain>
    </source>
</reference>
<accession>J7L5Q8</accession>
<dbReference type="EMBL" id="CP003788">
    <property type="protein sequence ID" value="AFR06780.1"/>
    <property type="molecule type" value="Genomic_DNA"/>
</dbReference>
<dbReference type="Proteomes" id="UP000003779">
    <property type="component" value="Chromosome"/>
</dbReference>
<organism evidence="2 3">
    <name type="scientific">Nocardiopsis alba (strain ATCC BAA-2165 / BE74)</name>
    <dbReference type="NCBI Taxonomy" id="1205910"/>
    <lineage>
        <taxon>Bacteria</taxon>
        <taxon>Bacillati</taxon>
        <taxon>Actinomycetota</taxon>
        <taxon>Actinomycetes</taxon>
        <taxon>Streptosporangiales</taxon>
        <taxon>Nocardiopsidaceae</taxon>
        <taxon>Nocardiopsis</taxon>
    </lineage>
</organism>
<name>J7L5Q8_NOCAA</name>
<evidence type="ECO:0000256" key="1">
    <source>
        <dbReference type="SAM" id="MobiDB-lite"/>
    </source>
</evidence>
<evidence type="ECO:0000313" key="3">
    <source>
        <dbReference type="Proteomes" id="UP000003779"/>
    </source>
</evidence>
<dbReference type="PATRIC" id="fig|1205910.3.peg.4995"/>
<feature type="compositionally biased region" description="Basic and acidic residues" evidence="1">
    <location>
        <begin position="1"/>
        <end position="10"/>
    </location>
</feature>
<proteinExistence type="predicted"/>
<sequence>MCPRVREHGRAKPWRTQGLRLGGRSRGNVVHVTRSLGESYTR</sequence>
<evidence type="ECO:0000313" key="2">
    <source>
        <dbReference type="EMBL" id="AFR06780.1"/>
    </source>
</evidence>
<dbReference type="HOGENOM" id="CLU_3254776_0_0_11"/>
<protein>
    <submittedName>
        <fullName evidence="2">Uncharacterized protein</fullName>
    </submittedName>
</protein>
<dbReference type="AlphaFoldDB" id="J7L5Q8"/>
<feature type="region of interest" description="Disordered" evidence="1">
    <location>
        <begin position="1"/>
        <end position="27"/>
    </location>
</feature>